<comment type="caution">
    <text evidence="2">The sequence shown here is derived from an EMBL/GenBank/DDBJ whole genome shotgun (WGS) entry which is preliminary data.</text>
</comment>
<evidence type="ECO:0000313" key="2">
    <source>
        <dbReference type="EMBL" id="MEE1673411.1"/>
    </source>
</evidence>
<evidence type="ECO:0000256" key="1">
    <source>
        <dbReference type="SAM" id="Phobius"/>
    </source>
</evidence>
<sequence>MMTQQQGKYLLYAVISVGLVLVLVGVALAMFSNISVSMGVTGVQIIAGIIGLGLLFMVPSKIILTLILMKAKSKN</sequence>
<organism evidence="2 3">
    <name type="scientific">Agarivorans aestuarii</name>
    <dbReference type="NCBI Taxonomy" id="1563703"/>
    <lineage>
        <taxon>Bacteria</taxon>
        <taxon>Pseudomonadati</taxon>
        <taxon>Pseudomonadota</taxon>
        <taxon>Gammaproteobacteria</taxon>
        <taxon>Alteromonadales</taxon>
        <taxon>Alteromonadaceae</taxon>
        <taxon>Agarivorans</taxon>
    </lineage>
</organism>
<feature type="transmembrane region" description="Helical" evidence="1">
    <location>
        <begin position="43"/>
        <end position="69"/>
    </location>
</feature>
<dbReference type="EMBL" id="JAYDYW010000005">
    <property type="protein sequence ID" value="MEE1673411.1"/>
    <property type="molecule type" value="Genomic_DNA"/>
</dbReference>
<keyword evidence="1" id="KW-0472">Membrane</keyword>
<keyword evidence="3" id="KW-1185">Reference proteome</keyword>
<keyword evidence="1" id="KW-0812">Transmembrane</keyword>
<proteinExistence type="predicted"/>
<reference evidence="2 3" key="2">
    <citation type="submission" date="2023-12" db="EMBL/GenBank/DDBJ databases">
        <authorList>
            <consortium name="Cladostephus spongiosus"/>
            <person name="Lorente B."/>
            <person name="Cabral C."/>
            <person name="Frias J."/>
            <person name="Faria J."/>
            <person name="Toubarro D."/>
        </authorList>
    </citation>
    <scope>NUCLEOTIDE SEQUENCE [LARGE SCALE GENOMIC DNA]</scope>
    <source>
        <strain evidence="2 3">ZMCS4</strain>
    </source>
</reference>
<gene>
    <name evidence="2" type="ORF">SNR37_002834</name>
</gene>
<dbReference type="Proteomes" id="UP001310248">
    <property type="component" value="Unassembled WGS sequence"/>
</dbReference>
<reference evidence="3" key="1">
    <citation type="submission" date="2023-07" db="EMBL/GenBank/DDBJ databases">
        <title>Draft genome sequence of Agarivorans aestuarii strain ZMCS4, a CAZymes producing bacteria isolated from the marine brown algae Clodostephus spongiosus.</title>
        <authorList>
            <person name="Lorente B."/>
            <person name="Cabral C."/>
            <person name="Frias J."/>
            <person name="Faria J."/>
            <person name="Toubarro D."/>
        </authorList>
    </citation>
    <scope>NUCLEOTIDE SEQUENCE [LARGE SCALE GENOMIC DNA]</scope>
    <source>
        <strain evidence="3">ZMCS4</strain>
    </source>
</reference>
<feature type="transmembrane region" description="Helical" evidence="1">
    <location>
        <begin position="9"/>
        <end position="31"/>
    </location>
</feature>
<evidence type="ECO:0000313" key="3">
    <source>
        <dbReference type="Proteomes" id="UP001310248"/>
    </source>
</evidence>
<dbReference type="RefSeq" id="WP_329774718.1">
    <property type="nucleotide sequence ID" value="NZ_JAYDYW010000005.1"/>
</dbReference>
<protein>
    <submittedName>
        <fullName evidence="2">Uncharacterized protein</fullName>
    </submittedName>
</protein>
<accession>A0ABU7G268</accession>
<name>A0ABU7G268_9ALTE</name>
<keyword evidence="1" id="KW-1133">Transmembrane helix</keyword>